<dbReference type="GO" id="GO:0006633">
    <property type="term" value="P:fatty acid biosynthetic process"/>
    <property type="evidence" value="ECO:0007669"/>
    <property type="project" value="InterPro"/>
</dbReference>
<dbReference type="PANTHER" id="PTHR34069">
    <property type="entry name" value="3-OXOACYL-[ACYL-CARRIER-PROTEIN] SYNTHASE 3"/>
    <property type="match status" value="1"/>
</dbReference>
<dbReference type="Pfam" id="PF08541">
    <property type="entry name" value="ACP_syn_III_C"/>
    <property type="match status" value="1"/>
</dbReference>
<evidence type="ECO:0000313" key="5">
    <source>
        <dbReference type="EMBL" id="MQY07864.1"/>
    </source>
</evidence>
<dbReference type="AlphaFoldDB" id="A0A7K0C4W1"/>
<dbReference type="InterPro" id="IPR013751">
    <property type="entry name" value="ACP_syn_III_N"/>
</dbReference>
<sequence length="345" mass="35869">MSHRGLPHEAIGITGVGANVPHRVRSNAELSAILSVDESWILRAAGIRERRVVSGGLCASDLAAHASREALHHAGVDAGELGLIVHASSTADEMVVASACRLQAAIGAGLVPALDVSGACTGFVNALRVAEGLMRADPEIRHALVAGSEVFSKFIDVTDRATAVLFGDGAGAAVLSRVPRPYGLLHTCLGADGRGADLVGIAAGGGRMPATPDTVAEGRHFIHMRGRPIRAFILDRLPLLLEQVLIETGHSMDEIDLVIPHQANMRLVKEMLAGIGVPDDRVVFTGERYGNTGAASIPISLHAAVQQGRLHEGMLVLFIALGAGLTWGATLIRWGGSTGTASPNP</sequence>
<protein>
    <submittedName>
        <fullName evidence="5">3-oxoacyl-[acyl-carrier-protein] synthase 3</fullName>
        <ecNumber evidence="5">2.3.1.180</ecNumber>
    </submittedName>
</protein>
<dbReference type="GO" id="GO:0004315">
    <property type="term" value="F:3-oxoacyl-[acyl-carrier-protein] synthase activity"/>
    <property type="evidence" value="ECO:0007669"/>
    <property type="project" value="InterPro"/>
</dbReference>
<dbReference type="Gene3D" id="3.40.47.10">
    <property type="match status" value="1"/>
</dbReference>
<feature type="domain" description="Beta-ketoacyl-[acyl-carrier-protein] synthase III N-terminal" evidence="4">
    <location>
        <begin position="114"/>
        <end position="193"/>
    </location>
</feature>
<dbReference type="InterPro" id="IPR013747">
    <property type="entry name" value="ACP_syn_III_C"/>
</dbReference>
<evidence type="ECO:0000256" key="2">
    <source>
        <dbReference type="ARBA" id="ARBA00023315"/>
    </source>
</evidence>
<feature type="domain" description="Beta-ketoacyl-[acyl-carrier-protein] synthase III C-terminal" evidence="3">
    <location>
        <begin position="247"/>
        <end position="334"/>
    </location>
</feature>
<name>A0A7K0C4W1_9ACTN</name>
<dbReference type="RefSeq" id="WP_153538382.1">
    <property type="nucleotide sequence ID" value="NZ_WEGH01000004.1"/>
</dbReference>
<organism evidence="5 6">
    <name type="scientific">Actinomadura macrotermitis</name>
    <dbReference type="NCBI Taxonomy" id="2585200"/>
    <lineage>
        <taxon>Bacteria</taxon>
        <taxon>Bacillati</taxon>
        <taxon>Actinomycetota</taxon>
        <taxon>Actinomycetes</taxon>
        <taxon>Streptosporangiales</taxon>
        <taxon>Thermomonosporaceae</taxon>
        <taxon>Actinomadura</taxon>
    </lineage>
</organism>
<dbReference type="EC" id="2.3.1.180" evidence="5"/>
<accession>A0A7K0C4W1</accession>
<gene>
    <name evidence="5" type="primary">fabH_4</name>
    <name evidence="5" type="ORF">ACRB68_59660</name>
</gene>
<evidence type="ECO:0000256" key="1">
    <source>
        <dbReference type="ARBA" id="ARBA00022679"/>
    </source>
</evidence>
<evidence type="ECO:0000259" key="3">
    <source>
        <dbReference type="Pfam" id="PF08541"/>
    </source>
</evidence>
<comment type="caution">
    <text evidence="5">The sequence shown here is derived from an EMBL/GenBank/DDBJ whole genome shotgun (WGS) entry which is preliminary data.</text>
</comment>
<dbReference type="CDD" id="cd00830">
    <property type="entry name" value="KAS_III"/>
    <property type="match status" value="1"/>
</dbReference>
<evidence type="ECO:0000313" key="6">
    <source>
        <dbReference type="Proteomes" id="UP000487268"/>
    </source>
</evidence>
<keyword evidence="1 5" id="KW-0808">Transferase</keyword>
<keyword evidence="6" id="KW-1185">Reference proteome</keyword>
<dbReference type="PANTHER" id="PTHR34069:SF2">
    <property type="entry name" value="BETA-KETOACYL-[ACYL-CARRIER-PROTEIN] SYNTHASE III"/>
    <property type="match status" value="1"/>
</dbReference>
<dbReference type="Pfam" id="PF08545">
    <property type="entry name" value="ACP_syn_III"/>
    <property type="match status" value="1"/>
</dbReference>
<dbReference type="Proteomes" id="UP000487268">
    <property type="component" value="Unassembled WGS sequence"/>
</dbReference>
<proteinExistence type="predicted"/>
<evidence type="ECO:0000259" key="4">
    <source>
        <dbReference type="Pfam" id="PF08545"/>
    </source>
</evidence>
<dbReference type="GO" id="GO:0044550">
    <property type="term" value="P:secondary metabolite biosynthetic process"/>
    <property type="evidence" value="ECO:0007669"/>
    <property type="project" value="TreeGrafter"/>
</dbReference>
<dbReference type="EMBL" id="WEGH01000004">
    <property type="protein sequence ID" value="MQY07864.1"/>
    <property type="molecule type" value="Genomic_DNA"/>
</dbReference>
<dbReference type="GO" id="GO:0033818">
    <property type="term" value="F:beta-ketoacyl-acyl-carrier-protein synthase III activity"/>
    <property type="evidence" value="ECO:0007669"/>
    <property type="project" value="UniProtKB-EC"/>
</dbReference>
<dbReference type="NCBIfam" id="NF006829">
    <property type="entry name" value="PRK09352.1"/>
    <property type="match status" value="1"/>
</dbReference>
<dbReference type="OrthoDB" id="9815506at2"/>
<keyword evidence="2 5" id="KW-0012">Acyltransferase</keyword>
<dbReference type="InterPro" id="IPR016039">
    <property type="entry name" value="Thiolase-like"/>
</dbReference>
<reference evidence="5 6" key="1">
    <citation type="submission" date="2019-10" db="EMBL/GenBank/DDBJ databases">
        <title>Actinomadura rubteroloni sp. nov. and Actinomadura macrotermitis sp. nov., isolated from the gut of fungus growing-termite Macrotermes natalensis.</title>
        <authorList>
            <person name="Benndorf R."/>
            <person name="Martin K."/>
            <person name="Kuefner M."/>
            <person name="De Beer W."/>
            <person name="Kaster A.-K."/>
            <person name="Vollmers J."/>
            <person name="Poulsen M."/>
            <person name="Beemelmanns C."/>
        </authorList>
    </citation>
    <scope>NUCLEOTIDE SEQUENCE [LARGE SCALE GENOMIC DNA]</scope>
    <source>
        <strain evidence="5 6">RB68</strain>
    </source>
</reference>
<dbReference type="SUPFAM" id="SSF53901">
    <property type="entry name" value="Thiolase-like"/>
    <property type="match status" value="1"/>
</dbReference>